<comment type="caution">
    <text evidence="1">The sequence shown here is derived from an EMBL/GenBank/DDBJ whole genome shotgun (WGS) entry which is preliminary data.</text>
</comment>
<name>A0ABW5QCG2_9BACI</name>
<accession>A0ABW5QCG2</accession>
<dbReference type="InterPro" id="IPR025236">
    <property type="entry name" value="SR1P"/>
</dbReference>
<evidence type="ECO:0000313" key="2">
    <source>
        <dbReference type="Proteomes" id="UP001597452"/>
    </source>
</evidence>
<proteinExistence type="predicted"/>
<keyword evidence="2" id="KW-1185">Reference proteome</keyword>
<dbReference type="Pfam" id="PF13790">
    <property type="entry name" value="SR1P"/>
    <property type="match status" value="1"/>
</dbReference>
<dbReference type="Proteomes" id="UP001597452">
    <property type="component" value="Unassembled WGS sequence"/>
</dbReference>
<organism evidence="1 2">
    <name type="scientific">Piscibacillus salipiscarius</name>
    <dbReference type="NCBI Taxonomy" id="299480"/>
    <lineage>
        <taxon>Bacteria</taxon>
        <taxon>Bacillati</taxon>
        <taxon>Bacillota</taxon>
        <taxon>Bacilli</taxon>
        <taxon>Bacillales</taxon>
        <taxon>Bacillaceae</taxon>
        <taxon>Piscibacillus</taxon>
    </lineage>
</organism>
<dbReference type="EMBL" id="JBHUMZ010000042">
    <property type="protein sequence ID" value="MFD2639634.1"/>
    <property type="molecule type" value="Genomic_DNA"/>
</dbReference>
<dbReference type="RefSeq" id="WP_279402024.1">
    <property type="nucleotide sequence ID" value="NZ_JBHUMZ010000042.1"/>
</dbReference>
<gene>
    <name evidence="1" type="ORF">ACFSW4_12215</name>
</gene>
<reference evidence="2" key="1">
    <citation type="journal article" date="2019" name="Int. J. Syst. Evol. Microbiol.">
        <title>The Global Catalogue of Microorganisms (GCM) 10K type strain sequencing project: providing services to taxonomists for standard genome sequencing and annotation.</title>
        <authorList>
            <consortium name="The Broad Institute Genomics Platform"/>
            <consortium name="The Broad Institute Genome Sequencing Center for Infectious Disease"/>
            <person name="Wu L."/>
            <person name="Ma J."/>
        </authorList>
    </citation>
    <scope>NUCLEOTIDE SEQUENCE [LARGE SCALE GENOMIC DNA]</scope>
    <source>
        <strain evidence="2">TISTR 1571</strain>
    </source>
</reference>
<evidence type="ECO:0000313" key="1">
    <source>
        <dbReference type="EMBL" id="MFD2639634.1"/>
    </source>
</evidence>
<sequence length="42" mass="4823">MGTIVCAKCQRIIDFFDHIKVTKIYSHNCDCCQKEKESNSNA</sequence>
<protein>
    <submittedName>
        <fullName evidence="1">GapA-binding peptide SR1P</fullName>
    </submittedName>
</protein>